<evidence type="ECO:0008006" key="5">
    <source>
        <dbReference type="Google" id="ProtNLM"/>
    </source>
</evidence>
<reference evidence="3" key="1">
    <citation type="journal article" date="2007" name="Int. J. Syst. Evol. Microbiol.">
        <title>Luteimonas composti sp. nov., a moderately thermophilic bacterium isolated from food waste.</title>
        <authorList>
            <person name="Young C.C."/>
            <person name="Kampfer P."/>
            <person name="Chen W.M."/>
            <person name="Yen W.S."/>
            <person name="Arun A.B."/>
            <person name="Lai W.A."/>
            <person name="Shen F.T."/>
            <person name="Rekha P.D."/>
            <person name="Lin K.Y."/>
            <person name="Chou J.H."/>
        </authorList>
    </citation>
    <scope>NUCLEOTIDE SEQUENCE</scope>
    <source>
        <strain evidence="3">CC-YY355</strain>
    </source>
</reference>
<dbReference type="EMBL" id="JARYGX010000023">
    <property type="protein sequence ID" value="MDH7454110.1"/>
    <property type="molecule type" value="Genomic_DNA"/>
</dbReference>
<evidence type="ECO:0000313" key="4">
    <source>
        <dbReference type="Proteomes" id="UP001160550"/>
    </source>
</evidence>
<evidence type="ECO:0000313" key="3">
    <source>
        <dbReference type="EMBL" id="MDH7454110.1"/>
    </source>
</evidence>
<dbReference type="RefSeq" id="WP_280943315.1">
    <property type="nucleotide sequence ID" value="NZ_JARYGX010000023.1"/>
</dbReference>
<name>A0ABT6MU24_9GAMM</name>
<keyword evidence="2" id="KW-0732">Signal</keyword>
<keyword evidence="4" id="KW-1185">Reference proteome</keyword>
<accession>A0ABT6MU24</accession>
<feature type="chain" id="PRO_5045054292" description="Nuclear transport factor 2 family protein" evidence="2">
    <location>
        <begin position="23"/>
        <end position="233"/>
    </location>
</feature>
<evidence type="ECO:0000256" key="1">
    <source>
        <dbReference type="SAM" id="MobiDB-lite"/>
    </source>
</evidence>
<feature type="compositionally biased region" description="Low complexity" evidence="1">
    <location>
        <begin position="107"/>
        <end position="116"/>
    </location>
</feature>
<dbReference type="InterPro" id="IPR032710">
    <property type="entry name" value="NTF2-like_dom_sf"/>
</dbReference>
<organism evidence="3 4">
    <name type="scientific">Luteimonas composti</name>
    <dbReference type="NCBI Taxonomy" id="398257"/>
    <lineage>
        <taxon>Bacteria</taxon>
        <taxon>Pseudomonadati</taxon>
        <taxon>Pseudomonadota</taxon>
        <taxon>Gammaproteobacteria</taxon>
        <taxon>Lysobacterales</taxon>
        <taxon>Lysobacteraceae</taxon>
        <taxon>Luteimonas</taxon>
    </lineage>
</organism>
<dbReference type="SUPFAM" id="SSF54427">
    <property type="entry name" value="NTF2-like"/>
    <property type="match status" value="1"/>
</dbReference>
<dbReference type="Proteomes" id="UP001160550">
    <property type="component" value="Unassembled WGS sequence"/>
</dbReference>
<dbReference type="PROSITE" id="PS51257">
    <property type="entry name" value="PROKAR_LIPOPROTEIN"/>
    <property type="match status" value="1"/>
</dbReference>
<evidence type="ECO:0000256" key="2">
    <source>
        <dbReference type="SAM" id="SignalP"/>
    </source>
</evidence>
<feature type="region of interest" description="Disordered" evidence="1">
    <location>
        <begin position="30"/>
        <end position="118"/>
    </location>
</feature>
<proteinExistence type="predicted"/>
<reference evidence="3" key="2">
    <citation type="submission" date="2023-04" db="EMBL/GenBank/DDBJ databases">
        <authorList>
            <person name="Sun J.-Q."/>
        </authorList>
    </citation>
    <scope>NUCLEOTIDE SEQUENCE</scope>
    <source>
        <strain evidence="3">CC-YY355</strain>
    </source>
</reference>
<feature type="signal peptide" evidence="2">
    <location>
        <begin position="1"/>
        <end position="22"/>
    </location>
</feature>
<sequence length="233" mass="23631">MPRRFATSIAGTLCLASFIALTGCGDSEPVVAEQDSTHAPLPGPQQAGGAVTDMPAAPGPGEVPLAGSAPPPPPPEHPPVDGVAGLPPLEDNPEAGLLATPPPAGAPDPQAAPAATVEDPRDVLRRYYAAINARDFATAQAAWIEGAGAAATLAQDFASATSVELTVGEPRPAEGAAGSVYVEVPVTVTTMRADGSRQHQAGRYTLRRSQVDGASAAQRNWRIAAIDLRDAVG</sequence>
<gene>
    <name evidence="3" type="ORF">QF205_13670</name>
</gene>
<comment type="caution">
    <text evidence="3">The sequence shown here is derived from an EMBL/GenBank/DDBJ whole genome shotgun (WGS) entry which is preliminary data.</text>
</comment>
<protein>
    <recommendedName>
        <fullName evidence="5">Nuclear transport factor 2 family protein</fullName>
    </recommendedName>
</protein>